<proteinExistence type="predicted"/>
<accession>A0A512AKQ9</accession>
<feature type="transmembrane region" description="Helical" evidence="1">
    <location>
        <begin position="300"/>
        <end position="317"/>
    </location>
</feature>
<evidence type="ECO:0008006" key="4">
    <source>
        <dbReference type="Google" id="ProtNLM"/>
    </source>
</evidence>
<keyword evidence="3" id="KW-1185">Reference proteome</keyword>
<keyword evidence="1" id="KW-1133">Transmembrane helix</keyword>
<comment type="caution">
    <text evidence="2">The sequence shown here is derived from an EMBL/GenBank/DDBJ whole genome shotgun (WGS) entry which is preliminary data.</text>
</comment>
<name>A0A512AKQ9_9SPHN</name>
<dbReference type="EMBL" id="BJYR01000013">
    <property type="protein sequence ID" value="GEO00302.1"/>
    <property type="molecule type" value="Genomic_DNA"/>
</dbReference>
<evidence type="ECO:0000256" key="1">
    <source>
        <dbReference type="SAM" id="Phobius"/>
    </source>
</evidence>
<dbReference type="RefSeq" id="WP_147159592.1">
    <property type="nucleotide sequence ID" value="NZ_BJYR01000013.1"/>
</dbReference>
<evidence type="ECO:0000313" key="3">
    <source>
        <dbReference type="Proteomes" id="UP000321464"/>
    </source>
</evidence>
<dbReference type="OrthoDB" id="7198805at2"/>
<dbReference type="AlphaFoldDB" id="A0A512AKQ9"/>
<evidence type="ECO:0000313" key="2">
    <source>
        <dbReference type="EMBL" id="GEO00302.1"/>
    </source>
</evidence>
<sequence length="439" mass="46793">MKEATFGRGTTLGIVLIGALAFVAVLYWLGTGGGATNNGGGHAAGRGLNGYAGLAAMLEADDIAVHRARSKDALRQPGLLVLTPPAEAKGTDIAEIVAARRTIGPTLVVTPKWRAFPDFNNPLTRRGWTRIDGTTPPDWKGYHDDVSLGFVPGAARGWRGSGTLSALRGRLPDDRVVQSGTGPGLESLIETSDGHVLAGYLSGDGSNPALERWIGMARHPDANSGEEDANSDFTRSFPVVLVFEPDLLDNWGLADKQTGLMARRLVFAAAGGRPNAVTFDLTLNGLGASRNLLTLAFEPPFLAATLCFLMALLAAGWRSFNRFGPARVAGREIPLGKTVLVRNTAGLIRRAGRIRLIAAPYADAARERLVHALGLPRGRPPEETDAAIDRLQARLDPSGQDTTRARWSELAARLSAARRSADVVQRAAALQRLERDLTE</sequence>
<keyword evidence="1" id="KW-0472">Membrane</keyword>
<organism evidence="2 3">
    <name type="scientific">Novosphingobium sediminis</name>
    <dbReference type="NCBI Taxonomy" id="707214"/>
    <lineage>
        <taxon>Bacteria</taxon>
        <taxon>Pseudomonadati</taxon>
        <taxon>Pseudomonadota</taxon>
        <taxon>Alphaproteobacteria</taxon>
        <taxon>Sphingomonadales</taxon>
        <taxon>Sphingomonadaceae</taxon>
        <taxon>Novosphingobium</taxon>
    </lineage>
</organism>
<reference evidence="2 3" key="1">
    <citation type="submission" date="2019-07" db="EMBL/GenBank/DDBJ databases">
        <title>Whole genome shotgun sequence of Novosphingobium sediminis NBRC 106119.</title>
        <authorList>
            <person name="Hosoyama A."/>
            <person name="Uohara A."/>
            <person name="Ohji S."/>
            <person name="Ichikawa N."/>
        </authorList>
    </citation>
    <scope>NUCLEOTIDE SEQUENCE [LARGE SCALE GENOMIC DNA]</scope>
    <source>
        <strain evidence="2 3">NBRC 106119</strain>
    </source>
</reference>
<feature type="transmembrane region" description="Helical" evidence="1">
    <location>
        <begin position="12"/>
        <end position="30"/>
    </location>
</feature>
<dbReference type="Proteomes" id="UP000321464">
    <property type="component" value="Unassembled WGS sequence"/>
</dbReference>
<gene>
    <name evidence="2" type="ORF">NSE01_21340</name>
</gene>
<keyword evidence="1" id="KW-0812">Transmembrane</keyword>
<protein>
    <recommendedName>
        <fullName evidence="4">DUF4350 domain-containing protein</fullName>
    </recommendedName>
</protein>